<evidence type="ECO:0000256" key="3">
    <source>
        <dbReference type="ARBA" id="ARBA00022989"/>
    </source>
</evidence>
<dbReference type="FunFam" id="1.20.1250.20:FF:000532">
    <property type="entry name" value="SLC (SoLute Carrier) homolog"/>
    <property type="match status" value="1"/>
</dbReference>
<feature type="transmembrane region" description="Helical" evidence="5">
    <location>
        <begin position="333"/>
        <end position="352"/>
    </location>
</feature>
<dbReference type="InterPro" id="IPR036259">
    <property type="entry name" value="MFS_trans_sf"/>
</dbReference>
<feature type="domain" description="Major facilitator superfamily (MFS) profile" evidence="6">
    <location>
        <begin position="144"/>
        <end position="588"/>
    </location>
</feature>
<proteinExistence type="predicted"/>
<dbReference type="Gene3D" id="1.20.1250.20">
    <property type="entry name" value="MFS general substrate transporter like domains"/>
    <property type="match status" value="2"/>
</dbReference>
<evidence type="ECO:0000313" key="7">
    <source>
        <dbReference type="EMBL" id="CEK76253.1"/>
    </source>
</evidence>
<dbReference type="InterPro" id="IPR050382">
    <property type="entry name" value="MFS_Na/Anion_cotransporter"/>
</dbReference>
<dbReference type="PANTHER" id="PTHR11662:SF399">
    <property type="entry name" value="FI19708P1-RELATED"/>
    <property type="match status" value="1"/>
</dbReference>
<feature type="transmembrane region" description="Helical" evidence="5">
    <location>
        <begin position="437"/>
        <end position="458"/>
    </location>
</feature>
<feature type="transmembrane region" description="Helical" evidence="5">
    <location>
        <begin position="531"/>
        <end position="552"/>
    </location>
</feature>
<feature type="transmembrane region" description="Helical" evidence="5">
    <location>
        <begin position="238"/>
        <end position="257"/>
    </location>
</feature>
<keyword evidence="3 5" id="KW-1133">Transmembrane helix</keyword>
<dbReference type="GO" id="GO:0006820">
    <property type="term" value="P:monoatomic anion transport"/>
    <property type="evidence" value="ECO:0007669"/>
    <property type="project" value="TreeGrafter"/>
</dbReference>
<feature type="transmembrane region" description="Helical" evidence="5">
    <location>
        <begin position="396"/>
        <end position="417"/>
    </location>
</feature>
<feature type="transmembrane region" description="Helical" evidence="5">
    <location>
        <begin position="470"/>
        <end position="490"/>
    </location>
</feature>
<dbReference type="PROSITE" id="PS50850">
    <property type="entry name" value="MFS"/>
    <property type="match status" value="1"/>
</dbReference>
<name>A0A0B7A631_9EUPU</name>
<dbReference type="GO" id="GO:0016020">
    <property type="term" value="C:membrane"/>
    <property type="evidence" value="ECO:0007669"/>
    <property type="project" value="UniProtKB-SubCell"/>
</dbReference>
<feature type="transmembrane region" description="Helical" evidence="5">
    <location>
        <begin position="564"/>
        <end position="584"/>
    </location>
</feature>
<dbReference type="SUPFAM" id="SSF103473">
    <property type="entry name" value="MFS general substrate transporter"/>
    <property type="match status" value="1"/>
</dbReference>
<dbReference type="PANTHER" id="PTHR11662">
    <property type="entry name" value="SOLUTE CARRIER FAMILY 17"/>
    <property type="match status" value="1"/>
</dbReference>
<dbReference type="GO" id="GO:0022857">
    <property type="term" value="F:transmembrane transporter activity"/>
    <property type="evidence" value="ECO:0007669"/>
    <property type="project" value="InterPro"/>
</dbReference>
<dbReference type="AlphaFoldDB" id="A0A0B7A631"/>
<sequence>MRTDIIINKMTNEEATLKEKEEVANLVNGDVHSADRKDKGPPWWRSQRYVLAYFLFGGMMNIFFQRVNFSIAIICMVNHTAISHHSHYSYNVSKCTHIPNVHDIIIDHDLDSSNTTERSPTYNNVVFHNSKQSEQDSILVNNSSAYFNSASNVRNNNTSSLITSPTSSKNDTTNVSFQNSLTTGCEGYDYPTSKQRMEDGPLIWDKELQGILLGAVYWTYLLVQIPGNIVVRKAKKKTIVLFAMTGMSIMTMLMHVATLWSPWAVFAVKLVQGACTAMVVIAMYGMWSKWAPPSERGSLITLAISGQNLGNIIVFPLSGLLCKYGFLGGWPSIFYVFGALGFLWIILFFIFIHETPATHTFISQEERIYITSSLVQSSVSKQTKVPWRSIMTSPPFWGIVIGQFSFTWGLLLILSTLPQYMFEVLKFDIKSNGVFTMLPYIALMFVTQGAGGISDLVIRKRVLSVLWTRKVCVLIANLVPAILLTVMSFLDSSQAGLAITLLVIAVGASGFSLSGFMVSPYDIGPRFATEMMIVINTVATLPGILTTYIVAAVTKDQTREQWQIVYFLTSGIYIIGALCFCLLARGVVQPWATDGEVYVKQSINVDKDLKLTIIEEKELMLNDSN</sequence>
<evidence type="ECO:0000256" key="5">
    <source>
        <dbReference type="SAM" id="Phobius"/>
    </source>
</evidence>
<evidence type="ECO:0000259" key="6">
    <source>
        <dbReference type="PROSITE" id="PS50850"/>
    </source>
</evidence>
<dbReference type="EMBL" id="HACG01029388">
    <property type="protein sequence ID" value="CEK76253.1"/>
    <property type="molecule type" value="Transcribed_RNA"/>
</dbReference>
<accession>A0A0B7A631</accession>
<gene>
    <name evidence="7" type="primary">ORF99171</name>
</gene>
<comment type="subcellular location">
    <subcellularLocation>
        <location evidence="1">Membrane</location>
        <topology evidence="1">Multi-pass membrane protein</topology>
    </subcellularLocation>
</comment>
<dbReference type="Pfam" id="PF07690">
    <property type="entry name" value="MFS_1"/>
    <property type="match status" value="1"/>
</dbReference>
<feature type="transmembrane region" description="Helical" evidence="5">
    <location>
        <begin position="49"/>
        <end position="67"/>
    </location>
</feature>
<feature type="transmembrane region" description="Helical" evidence="5">
    <location>
        <begin position="299"/>
        <end position="321"/>
    </location>
</feature>
<feature type="transmembrane region" description="Helical" evidence="5">
    <location>
        <begin position="211"/>
        <end position="231"/>
    </location>
</feature>
<evidence type="ECO:0000256" key="1">
    <source>
        <dbReference type="ARBA" id="ARBA00004141"/>
    </source>
</evidence>
<keyword evidence="2 5" id="KW-0812">Transmembrane</keyword>
<feature type="transmembrane region" description="Helical" evidence="5">
    <location>
        <begin position="263"/>
        <end position="287"/>
    </location>
</feature>
<protein>
    <recommendedName>
        <fullName evidence="6">Major facilitator superfamily (MFS) profile domain-containing protein</fullName>
    </recommendedName>
</protein>
<keyword evidence="4 5" id="KW-0472">Membrane</keyword>
<dbReference type="InterPro" id="IPR011701">
    <property type="entry name" value="MFS"/>
</dbReference>
<evidence type="ECO:0000256" key="2">
    <source>
        <dbReference type="ARBA" id="ARBA00022692"/>
    </source>
</evidence>
<dbReference type="InterPro" id="IPR020846">
    <property type="entry name" value="MFS_dom"/>
</dbReference>
<feature type="transmembrane region" description="Helical" evidence="5">
    <location>
        <begin position="496"/>
        <end position="519"/>
    </location>
</feature>
<reference evidence="7" key="1">
    <citation type="submission" date="2014-12" db="EMBL/GenBank/DDBJ databases">
        <title>Insight into the proteome of Arion vulgaris.</title>
        <authorList>
            <person name="Aradska J."/>
            <person name="Bulat T."/>
            <person name="Smidak R."/>
            <person name="Sarate P."/>
            <person name="Gangsoo J."/>
            <person name="Sialana F."/>
            <person name="Bilban M."/>
            <person name="Lubec G."/>
        </authorList>
    </citation>
    <scope>NUCLEOTIDE SEQUENCE</scope>
    <source>
        <tissue evidence="7">Skin</tissue>
    </source>
</reference>
<evidence type="ECO:0000256" key="4">
    <source>
        <dbReference type="ARBA" id="ARBA00023136"/>
    </source>
</evidence>
<organism evidence="7">
    <name type="scientific">Arion vulgaris</name>
    <dbReference type="NCBI Taxonomy" id="1028688"/>
    <lineage>
        <taxon>Eukaryota</taxon>
        <taxon>Metazoa</taxon>
        <taxon>Spiralia</taxon>
        <taxon>Lophotrochozoa</taxon>
        <taxon>Mollusca</taxon>
        <taxon>Gastropoda</taxon>
        <taxon>Heterobranchia</taxon>
        <taxon>Euthyneura</taxon>
        <taxon>Panpulmonata</taxon>
        <taxon>Eupulmonata</taxon>
        <taxon>Stylommatophora</taxon>
        <taxon>Helicina</taxon>
        <taxon>Arionoidea</taxon>
        <taxon>Arionidae</taxon>
        <taxon>Arion</taxon>
    </lineage>
</organism>